<dbReference type="AlphaFoldDB" id="A0A8S9FIT9"/>
<proteinExistence type="predicted"/>
<evidence type="ECO:0000256" key="1">
    <source>
        <dbReference type="SAM" id="MobiDB-lite"/>
    </source>
</evidence>
<comment type="caution">
    <text evidence="2">The sequence shown here is derived from an EMBL/GenBank/DDBJ whole genome shotgun (WGS) entry which is preliminary data.</text>
</comment>
<feature type="compositionally biased region" description="Polar residues" evidence="1">
    <location>
        <begin position="70"/>
        <end position="88"/>
    </location>
</feature>
<accession>A0A8S9FIT9</accession>
<sequence>MSEKEINARPQSIRSVAKTLTQLSTSQSLSLSDSRSRGLLRRSYTKPLQAAANSGTPETPKRDVKDTSLQRRNISDTPKSKMVTSSDPNVRAKLCYHRRRMSSLT</sequence>
<evidence type="ECO:0000313" key="2">
    <source>
        <dbReference type="EMBL" id="KAF2532048.1"/>
    </source>
</evidence>
<reference evidence="2" key="1">
    <citation type="submission" date="2019-12" db="EMBL/GenBank/DDBJ databases">
        <title>Genome sequencing and annotation of Brassica cretica.</title>
        <authorList>
            <person name="Studholme D.J."/>
            <person name="Sarris P.F."/>
        </authorList>
    </citation>
    <scope>NUCLEOTIDE SEQUENCE</scope>
    <source>
        <strain evidence="2">PFS-102/07</strain>
        <tissue evidence="2">Leaf</tissue>
    </source>
</reference>
<feature type="region of interest" description="Disordered" evidence="1">
    <location>
        <begin position="21"/>
        <end position="92"/>
    </location>
</feature>
<feature type="compositionally biased region" description="Basic and acidic residues" evidence="1">
    <location>
        <begin position="59"/>
        <end position="69"/>
    </location>
</feature>
<name>A0A8S9FIT9_BRACR</name>
<organism evidence="2">
    <name type="scientific">Brassica cretica</name>
    <name type="common">Mustard</name>
    <dbReference type="NCBI Taxonomy" id="69181"/>
    <lineage>
        <taxon>Eukaryota</taxon>
        <taxon>Viridiplantae</taxon>
        <taxon>Streptophyta</taxon>
        <taxon>Embryophyta</taxon>
        <taxon>Tracheophyta</taxon>
        <taxon>Spermatophyta</taxon>
        <taxon>Magnoliopsida</taxon>
        <taxon>eudicotyledons</taxon>
        <taxon>Gunneridae</taxon>
        <taxon>Pentapetalae</taxon>
        <taxon>rosids</taxon>
        <taxon>malvids</taxon>
        <taxon>Brassicales</taxon>
        <taxon>Brassicaceae</taxon>
        <taxon>Brassiceae</taxon>
        <taxon>Brassica</taxon>
    </lineage>
</organism>
<feature type="compositionally biased region" description="Low complexity" evidence="1">
    <location>
        <begin position="21"/>
        <end position="33"/>
    </location>
</feature>
<protein>
    <submittedName>
        <fullName evidence="2">Uncharacterized protein</fullName>
    </submittedName>
</protein>
<gene>
    <name evidence="2" type="ORF">F2Q70_00032247</name>
</gene>
<dbReference type="EMBL" id="QGKY02002305">
    <property type="protein sequence ID" value="KAF2532048.1"/>
    <property type="molecule type" value="Genomic_DNA"/>
</dbReference>